<protein>
    <submittedName>
        <fullName evidence="1">Uncharacterized protein</fullName>
    </submittedName>
</protein>
<reference evidence="1 2" key="1">
    <citation type="submission" date="2020-08" db="EMBL/GenBank/DDBJ databases">
        <title>Genomic Encyclopedia of Type Strains, Phase IV (KMG-IV): sequencing the most valuable type-strain genomes for metagenomic binning, comparative biology and taxonomic classification.</title>
        <authorList>
            <person name="Goeker M."/>
        </authorList>
    </citation>
    <scope>NUCLEOTIDE SEQUENCE [LARGE SCALE GENOMIC DNA]</scope>
    <source>
        <strain evidence="1 2">DSM 44197</strain>
    </source>
</reference>
<keyword evidence="2" id="KW-1185">Reference proteome</keyword>
<dbReference type="Proteomes" id="UP000572680">
    <property type="component" value="Unassembled WGS sequence"/>
</dbReference>
<gene>
    <name evidence="1" type="ORF">HNR61_001897</name>
</gene>
<evidence type="ECO:0000313" key="1">
    <source>
        <dbReference type="EMBL" id="MBA8950284.1"/>
    </source>
</evidence>
<evidence type="ECO:0000313" key="2">
    <source>
        <dbReference type="Proteomes" id="UP000572680"/>
    </source>
</evidence>
<accession>A0A7W3LLF0</accession>
<organism evidence="1 2">
    <name type="scientific">Actinomadura namibiensis</name>
    <dbReference type="NCBI Taxonomy" id="182080"/>
    <lineage>
        <taxon>Bacteria</taxon>
        <taxon>Bacillati</taxon>
        <taxon>Actinomycetota</taxon>
        <taxon>Actinomycetes</taxon>
        <taxon>Streptosporangiales</taxon>
        <taxon>Thermomonosporaceae</taxon>
        <taxon>Actinomadura</taxon>
    </lineage>
</organism>
<proteinExistence type="predicted"/>
<name>A0A7W3LLF0_ACTNM</name>
<dbReference type="RefSeq" id="WP_182842730.1">
    <property type="nucleotide sequence ID" value="NZ_BAAALP010000002.1"/>
</dbReference>
<dbReference type="AlphaFoldDB" id="A0A7W3LLF0"/>
<comment type="caution">
    <text evidence="1">The sequence shown here is derived from an EMBL/GenBank/DDBJ whole genome shotgun (WGS) entry which is preliminary data.</text>
</comment>
<sequence>MPDYVSVGTAKPQALPPHEWITVFWDREYADGTGQHIDEGGPSILNGPARYGLTVGLTLDGLPAGTRGQIRTVEVDAQNTARFDAGPPMDFTVGADGGTAVLYSVPADAIGEGRRLRVQLVQYGATPGTFTGSAKLLYWR</sequence>
<dbReference type="EMBL" id="JACJIA010000002">
    <property type="protein sequence ID" value="MBA8950284.1"/>
    <property type="molecule type" value="Genomic_DNA"/>
</dbReference>